<evidence type="ECO:0000256" key="2">
    <source>
        <dbReference type="ARBA" id="ARBA00022598"/>
    </source>
</evidence>
<dbReference type="PROSITE" id="PS50862">
    <property type="entry name" value="AA_TRNA_LIGASE_II"/>
    <property type="match status" value="1"/>
</dbReference>
<dbReference type="InterPro" id="IPR002316">
    <property type="entry name" value="Pro-tRNA-ligase_IIa"/>
</dbReference>
<dbReference type="Gene3D" id="3.30.930.10">
    <property type="entry name" value="Bira Bifunctional Protein, Domain 2"/>
    <property type="match status" value="1"/>
</dbReference>
<evidence type="ECO:0000256" key="5">
    <source>
        <dbReference type="ARBA" id="ARBA00022917"/>
    </source>
</evidence>
<dbReference type="Pfam" id="PF00587">
    <property type="entry name" value="tRNA-synt_2b"/>
    <property type="match status" value="1"/>
</dbReference>
<evidence type="ECO:0000256" key="6">
    <source>
        <dbReference type="ARBA" id="ARBA00023146"/>
    </source>
</evidence>
<keyword evidence="3" id="KW-0547">Nucleotide-binding</keyword>
<evidence type="ECO:0000256" key="7">
    <source>
        <dbReference type="ARBA" id="ARBA00029731"/>
    </source>
</evidence>
<dbReference type="PRINTS" id="PR01046">
    <property type="entry name" value="TRNASYNTHPRO"/>
</dbReference>
<dbReference type="OrthoDB" id="1350766at2759"/>
<dbReference type="Proteomes" id="UP000266841">
    <property type="component" value="Unassembled WGS sequence"/>
</dbReference>
<dbReference type="InterPro" id="IPR036621">
    <property type="entry name" value="Anticodon-bd_dom_sf"/>
</dbReference>
<dbReference type="HAMAP" id="MF_01571">
    <property type="entry name" value="Pro_tRNA_synth_type3"/>
    <property type="match status" value="1"/>
</dbReference>
<comment type="caution">
    <text evidence="11">The sequence shown here is derived from an EMBL/GenBank/DDBJ whole genome shotgun (WGS) entry which is preliminary data.</text>
</comment>
<dbReference type="InterPro" id="IPR004154">
    <property type="entry name" value="Anticodon-bd"/>
</dbReference>
<dbReference type="OMA" id="EVYWVTH"/>
<dbReference type="PANTHER" id="PTHR43382:SF2">
    <property type="entry name" value="BIFUNCTIONAL GLUTAMATE_PROLINE--TRNA LIGASE"/>
    <property type="match status" value="1"/>
</dbReference>
<dbReference type="SMART" id="SM00946">
    <property type="entry name" value="ProRS-C_1"/>
    <property type="match status" value="1"/>
</dbReference>
<dbReference type="GO" id="GO:0017101">
    <property type="term" value="C:aminoacyl-tRNA synthetase multienzyme complex"/>
    <property type="evidence" value="ECO:0007669"/>
    <property type="project" value="TreeGrafter"/>
</dbReference>
<protein>
    <recommendedName>
        <fullName evidence="1">proline--tRNA ligase</fullName>
        <ecNumber evidence="1">6.1.1.15</ecNumber>
    </recommendedName>
    <alternativeName>
        <fullName evidence="7">Prolyl-tRNA synthetase</fullName>
    </alternativeName>
</protein>
<keyword evidence="4" id="KW-0067">ATP-binding</keyword>
<comment type="catalytic activity">
    <reaction evidence="8">
        <text>tRNA(Pro) + L-proline + ATP = L-prolyl-tRNA(Pro) + AMP + diphosphate</text>
        <dbReference type="Rhea" id="RHEA:14305"/>
        <dbReference type="Rhea" id="RHEA-COMP:9700"/>
        <dbReference type="Rhea" id="RHEA-COMP:9702"/>
        <dbReference type="ChEBI" id="CHEBI:30616"/>
        <dbReference type="ChEBI" id="CHEBI:33019"/>
        <dbReference type="ChEBI" id="CHEBI:60039"/>
        <dbReference type="ChEBI" id="CHEBI:78442"/>
        <dbReference type="ChEBI" id="CHEBI:78532"/>
        <dbReference type="ChEBI" id="CHEBI:456215"/>
        <dbReference type="EC" id="6.1.1.15"/>
    </reaction>
</comment>
<dbReference type="Pfam" id="PF09180">
    <property type="entry name" value="ProRS-C_1"/>
    <property type="match status" value="1"/>
</dbReference>
<dbReference type="CDD" id="cd00862">
    <property type="entry name" value="ProRS_anticodon_zinc"/>
    <property type="match status" value="1"/>
</dbReference>
<evidence type="ECO:0000256" key="3">
    <source>
        <dbReference type="ARBA" id="ARBA00022741"/>
    </source>
</evidence>
<dbReference type="InterPro" id="IPR017449">
    <property type="entry name" value="Pro-tRNA_synth_II"/>
</dbReference>
<keyword evidence="5" id="KW-0648">Protein biosynthesis</keyword>
<dbReference type="GO" id="GO:0005737">
    <property type="term" value="C:cytoplasm"/>
    <property type="evidence" value="ECO:0007669"/>
    <property type="project" value="InterPro"/>
</dbReference>
<dbReference type="GO" id="GO:0004827">
    <property type="term" value="F:proline-tRNA ligase activity"/>
    <property type="evidence" value="ECO:0007669"/>
    <property type="project" value="UniProtKB-EC"/>
</dbReference>
<dbReference type="SUPFAM" id="SSF55681">
    <property type="entry name" value="Class II aaRS and biotin synthetases"/>
    <property type="match status" value="1"/>
</dbReference>
<dbReference type="SUPFAM" id="SSF64586">
    <property type="entry name" value="C-terminal domain of ProRS"/>
    <property type="match status" value="1"/>
</dbReference>
<dbReference type="InterPro" id="IPR004499">
    <property type="entry name" value="Pro-tRNA-ligase_IIa_arc-type"/>
</dbReference>
<feature type="compositionally biased region" description="Polar residues" evidence="9">
    <location>
        <begin position="7"/>
        <end position="22"/>
    </location>
</feature>
<dbReference type="InterPro" id="IPR016061">
    <property type="entry name" value="Pro-tRNA_ligase_II_C"/>
</dbReference>
<evidence type="ECO:0000313" key="11">
    <source>
        <dbReference type="EMBL" id="EJK62264.1"/>
    </source>
</evidence>
<dbReference type="SUPFAM" id="SSF52954">
    <property type="entry name" value="Class II aaRS ABD-related"/>
    <property type="match status" value="1"/>
</dbReference>
<dbReference type="GO" id="GO:0006433">
    <property type="term" value="P:prolyl-tRNA aminoacylation"/>
    <property type="evidence" value="ECO:0007669"/>
    <property type="project" value="InterPro"/>
</dbReference>
<name>K0SBF7_THAOC</name>
<dbReference type="EMBL" id="AGNL01019001">
    <property type="protein sequence ID" value="EJK62264.1"/>
    <property type="molecule type" value="Genomic_DNA"/>
</dbReference>
<evidence type="ECO:0000256" key="9">
    <source>
        <dbReference type="SAM" id="MobiDB-lite"/>
    </source>
</evidence>
<evidence type="ECO:0000256" key="4">
    <source>
        <dbReference type="ARBA" id="ARBA00022840"/>
    </source>
</evidence>
<feature type="region of interest" description="Disordered" evidence="9">
    <location>
        <begin position="1"/>
        <end position="22"/>
    </location>
</feature>
<evidence type="ECO:0000313" key="12">
    <source>
        <dbReference type="Proteomes" id="UP000266841"/>
    </source>
</evidence>
<dbReference type="AlphaFoldDB" id="K0SBF7"/>
<dbReference type="FunFam" id="3.30.110.30:FF:000001">
    <property type="entry name" value="Bifunctional glutamate/proline--tRNA ligase"/>
    <property type="match status" value="1"/>
</dbReference>
<sequence>MPYLRTWRTSRPPRQTVSPSESHVSRPCISKLVSDRYSDVIVLSEMISYYDISGCYILRPWSYKIWELIQEWFNVQIRKLDVENAYFPLFVSQDRLEKEKDHVEGFAPEVAWVTKSGEDDLAAPIAIRPTSETIMYPAFSDWIRSHRDLPLKLNQWSNVVRWEFKDPTPFLRTREFLWQEGHTAHASFDDANVMVRKALDLYRRVYEELLAIPVVPGYKTEKEKFAGGHSTTTVEAYIPVSGRAIQGATSHHLGQNFGKMFDINYQDEKGETQTAWQTSWGLTTRTIGVMIMVHGDDTGLVLPPRVAPLQCVIVPITSKSCPIEKLAPYCGSILESLQEKDIRVKLDDRLIYNPGWKYAHWEQKGVPIRIEVGPRDLEKRGARLVVRFGGEKVDVGVDGLADAVAAKLDEVQKGMFENAVKFRNDHLVKVTEWKDFVPNLELHNLVLTPWCGGEHQDWEEWVKDKSREESLANAGLEGEADTTATSVAAKTLCIPFDQPDLPEGTKCIASGMPATCWVMWGRSY</sequence>
<dbReference type="GO" id="GO:0005524">
    <property type="term" value="F:ATP binding"/>
    <property type="evidence" value="ECO:0007669"/>
    <property type="project" value="UniProtKB-KW"/>
</dbReference>
<accession>K0SBF7</accession>
<dbReference type="FunFam" id="3.40.50.800:FF:000005">
    <property type="entry name" value="bifunctional glutamate/proline--tRNA ligase"/>
    <property type="match status" value="1"/>
</dbReference>
<dbReference type="PANTHER" id="PTHR43382">
    <property type="entry name" value="PROLYL-TRNA SYNTHETASE"/>
    <property type="match status" value="1"/>
</dbReference>
<keyword evidence="12" id="KW-1185">Reference proteome</keyword>
<reference evidence="11 12" key="1">
    <citation type="journal article" date="2012" name="Genome Biol.">
        <title>Genome and low-iron response of an oceanic diatom adapted to chronic iron limitation.</title>
        <authorList>
            <person name="Lommer M."/>
            <person name="Specht M."/>
            <person name="Roy A.S."/>
            <person name="Kraemer L."/>
            <person name="Andreson R."/>
            <person name="Gutowska M.A."/>
            <person name="Wolf J."/>
            <person name="Bergner S.V."/>
            <person name="Schilhabel M.B."/>
            <person name="Klostermeier U.C."/>
            <person name="Beiko R.G."/>
            <person name="Rosenstiel P."/>
            <person name="Hippler M."/>
            <person name="Laroche J."/>
        </authorList>
    </citation>
    <scope>NUCLEOTIDE SEQUENCE [LARGE SCALE GENOMIC DNA]</scope>
    <source>
        <strain evidence="11 12">CCMP1005</strain>
    </source>
</reference>
<organism evidence="11 12">
    <name type="scientific">Thalassiosira oceanica</name>
    <name type="common">Marine diatom</name>
    <dbReference type="NCBI Taxonomy" id="159749"/>
    <lineage>
        <taxon>Eukaryota</taxon>
        <taxon>Sar</taxon>
        <taxon>Stramenopiles</taxon>
        <taxon>Ochrophyta</taxon>
        <taxon>Bacillariophyta</taxon>
        <taxon>Coscinodiscophyceae</taxon>
        <taxon>Thalassiosirophycidae</taxon>
        <taxon>Thalassiosirales</taxon>
        <taxon>Thalassiosiraceae</taxon>
        <taxon>Thalassiosira</taxon>
    </lineage>
</organism>
<proteinExistence type="inferred from homology"/>
<dbReference type="InterPro" id="IPR006195">
    <property type="entry name" value="aa-tRNA-synth_II"/>
</dbReference>
<dbReference type="InterPro" id="IPR045864">
    <property type="entry name" value="aa-tRNA-synth_II/BPL/LPL"/>
</dbReference>
<evidence type="ECO:0000256" key="1">
    <source>
        <dbReference type="ARBA" id="ARBA00012831"/>
    </source>
</evidence>
<dbReference type="Gene3D" id="3.40.50.800">
    <property type="entry name" value="Anticodon-binding domain"/>
    <property type="match status" value="1"/>
</dbReference>
<dbReference type="Pfam" id="PF03129">
    <property type="entry name" value="HGTP_anticodon"/>
    <property type="match status" value="1"/>
</dbReference>
<dbReference type="eggNOG" id="KOG4163">
    <property type="taxonomic scope" value="Eukaryota"/>
</dbReference>
<evidence type="ECO:0000256" key="8">
    <source>
        <dbReference type="ARBA" id="ARBA00047671"/>
    </source>
</evidence>
<dbReference type="NCBIfam" id="TIGR00408">
    <property type="entry name" value="proS_fam_I"/>
    <property type="match status" value="1"/>
</dbReference>
<gene>
    <name evidence="11" type="ORF">THAOC_17128</name>
</gene>
<keyword evidence="6" id="KW-0030">Aminoacyl-tRNA synthetase</keyword>
<keyword evidence="2" id="KW-0436">Ligase</keyword>
<dbReference type="InterPro" id="IPR033721">
    <property type="entry name" value="ProRS_core_arch_euk"/>
</dbReference>
<dbReference type="Gene3D" id="3.30.110.30">
    <property type="entry name" value="C-terminal domain of ProRS"/>
    <property type="match status" value="1"/>
</dbReference>
<feature type="domain" description="Aminoacyl-transfer RNA synthetases class-II family profile" evidence="10">
    <location>
        <begin position="63"/>
        <end position="303"/>
    </location>
</feature>
<evidence type="ECO:0000259" key="10">
    <source>
        <dbReference type="PROSITE" id="PS50862"/>
    </source>
</evidence>
<dbReference type="CDD" id="cd00778">
    <property type="entry name" value="ProRS_core_arch_euk"/>
    <property type="match status" value="1"/>
</dbReference>
<dbReference type="InterPro" id="IPR002314">
    <property type="entry name" value="aa-tRNA-synt_IIb"/>
</dbReference>
<dbReference type="FunFam" id="3.30.930.10:FF:000007">
    <property type="entry name" value="Bifunctional glutamate/proline--tRNA ligase"/>
    <property type="match status" value="1"/>
</dbReference>
<dbReference type="EC" id="6.1.1.15" evidence="1"/>